<name>A0A8J5N991_HOMAM</name>
<feature type="compositionally biased region" description="Polar residues" evidence="4">
    <location>
        <begin position="196"/>
        <end position="227"/>
    </location>
</feature>
<dbReference type="Gene3D" id="3.30.70.330">
    <property type="match status" value="5"/>
</dbReference>
<feature type="domain" description="RRM" evidence="5">
    <location>
        <begin position="18"/>
        <end position="103"/>
    </location>
</feature>
<evidence type="ECO:0000313" key="6">
    <source>
        <dbReference type="EMBL" id="KAG7175855.1"/>
    </source>
</evidence>
<feature type="region of interest" description="Disordered" evidence="4">
    <location>
        <begin position="1163"/>
        <end position="1273"/>
    </location>
</feature>
<feature type="region of interest" description="Disordered" evidence="4">
    <location>
        <begin position="173"/>
        <end position="754"/>
    </location>
</feature>
<dbReference type="CDD" id="cd12254">
    <property type="entry name" value="RRM_hnRNPH_ESRPs_RBM12_like"/>
    <property type="match status" value="2"/>
</dbReference>
<proteinExistence type="predicted"/>
<dbReference type="InterPro" id="IPR000504">
    <property type="entry name" value="RRM_dom"/>
</dbReference>
<evidence type="ECO:0000256" key="3">
    <source>
        <dbReference type="PROSITE-ProRule" id="PRU00176"/>
    </source>
</evidence>
<feature type="compositionally biased region" description="Gly residues" evidence="4">
    <location>
        <begin position="1249"/>
        <end position="1263"/>
    </location>
</feature>
<evidence type="ECO:0000256" key="4">
    <source>
        <dbReference type="SAM" id="MobiDB-lite"/>
    </source>
</evidence>
<dbReference type="SUPFAM" id="SSF54928">
    <property type="entry name" value="RNA-binding domain, RBD"/>
    <property type="match status" value="4"/>
</dbReference>
<keyword evidence="1" id="KW-0677">Repeat</keyword>
<feature type="compositionally biased region" description="Polar residues" evidence="4">
    <location>
        <begin position="1230"/>
        <end position="1244"/>
    </location>
</feature>
<feature type="compositionally biased region" description="Polar residues" evidence="4">
    <location>
        <begin position="471"/>
        <end position="480"/>
    </location>
</feature>
<feature type="domain" description="RRM" evidence="5">
    <location>
        <begin position="920"/>
        <end position="997"/>
    </location>
</feature>
<dbReference type="InterPro" id="IPR012677">
    <property type="entry name" value="Nucleotide-bd_a/b_plait_sf"/>
</dbReference>
<feature type="region of interest" description="Disordered" evidence="4">
    <location>
        <begin position="117"/>
        <end position="148"/>
    </location>
</feature>
<feature type="compositionally biased region" description="Low complexity" evidence="4">
    <location>
        <begin position="1187"/>
        <end position="1197"/>
    </location>
</feature>
<dbReference type="Proteomes" id="UP000747542">
    <property type="component" value="Unassembled WGS sequence"/>
</dbReference>
<feature type="compositionally biased region" description="Polar residues" evidence="4">
    <location>
        <begin position="391"/>
        <end position="417"/>
    </location>
</feature>
<dbReference type="InterPro" id="IPR050666">
    <property type="entry name" value="ESRP"/>
</dbReference>
<dbReference type="PROSITE" id="PS50102">
    <property type="entry name" value="RRM"/>
    <property type="match status" value="4"/>
</dbReference>
<feature type="compositionally biased region" description="Polar residues" evidence="4">
    <location>
        <begin position="1205"/>
        <end position="1217"/>
    </location>
</feature>
<sequence length="1408" mass="156464">MNMFVVGITAGSSATMSVIIRLQNLPWSANALDIREFFKGLSIPEGGVHIVGGELGDAFIAFSTDEDARLAMQKTGSSLKGIQVTLLLSSRSEMQKVIEAARQQAMALQGYMAPTVIPTQPQQPPVPPVPQLQQPPPSTMQHQQLPPHVPYQAHPHAVVLEAQQQMQPRMVAHISSPPNQPNMQQPPSIPMPPSVHPSQTPHSSGQAASHGPPNSSSTNDLQTVTHLSSSTSNSEKKEEKKSSATSTSSSSKRDNKGRDSRRRRSKTRSRSRSRSRDRDRRRRHRTRSRSRSRDRSSRSRRRTRSRERDRGRDRNRDRDRDRDRDKDRSNHAGRERNDRISQENNETVTVTLDPPAKESASGAEGIPGLGDIPSASMRGPLPSLSEPIKNSPIQTPSPGPNQAYSSAQPYNSGSSYHTAPPFTSGPPLNFGNMSVPPPAIPMVRTFNEPMETEPGDDHPIILEGPGEFMDNQMSGKPNNQRNEHSGQVRGPGDGPQRTENKGLLGDGPSEAGFGNFFGRGMPMRNNEGLAFGHPRSRPLLKEPGSNEFNDQFDPRLRNESSQMGWESKDGKEPVSSSKQREFKEDRDPRDKSFRNEIDMREGRSSRDDRQSKDGKDTHEDRDSRDDPDRSGWESRGKRDSHSERGTRWEAADRREDGDESSSWSSRSRREGWKGRDEGSWSRSSGDKRESWSDKDSWKHDSHSWEEDSYYHRDQDRHGDDHDRYGDGYSYRGYRSRGGRGMDRGRISRGGRGYNPRFSGYHEGYKDENHEDGYGYRGGYRGRGSYRGRGGSYNYREGSSEWGEDSTCSVEIRNIPPGTSYRAIRELFRGIYVPKTSIKLLADDHGNRIDIALLQFSSPRDAHKAIRCSGNYIFDNKVEVTLISEAKYEAAVDVNKMGMMKGYPGSRAPVLAEEIPWPDSTCVCVSGLPLECAEHDVAQMFSQFKIQDIVLEREKGTRQPSGRCFVRLNSPEEVHQSLVNLLNASIDGNPLTVEVCPPDAITHAARDRDLMQSSQQSGKSQQNPASTQKGNSTQQEKKTEEKKSENQNGEEPPAKHLPVGADLLTDSVVMKGVPKDATEANIRDFFSDEGLVPERVHFCDANSKGLHEVYIMFPLIEDARRAVGKSQQQLCKVKVEIDMVAKPVVMSAMGLPFDPLELIRKGQKTGTTAVPGKSEKNAEHASDDKKPSTQTKATSASTSKEKQEHGNQNQASQSSVDQQPGDPGQEHSHNIEQQNSNSFSSSGVTVQGLYRGGGMAGYVPGGSRGFRPRGDMRGMNRMPVGMSGPRGPSDGSFTRMRGSVPLLRDPVEKPAGEETMGTAIPPENFGKPGCVVALGNVPYRATTDDILEFFHEFPGLRPENIIRRYNEFNQPTADARVAFPSAQEAQRAVQTLNRKFMTHRQVFLSLVSE</sequence>
<dbReference type="InterPro" id="IPR035979">
    <property type="entry name" value="RBD_domain_sf"/>
</dbReference>
<evidence type="ECO:0000256" key="1">
    <source>
        <dbReference type="ARBA" id="ARBA00022737"/>
    </source>
</evidence>
<feature type="compositionally biased region" description="Pro residues" evidence="4">
    <location>
        <begin position="121"/>
        <end position="138"/>
    </location>
</feature>
<feature type="compositionally biased region" description="Low complexity" evidence="4">
    <location>
        <begin position="174"/>
        <end position="186"/>
    </location>
</feature>
<comment type="caution">
    <text evidence="6">The sequence shown here is derived from an EMBL/GenBank/DDBJ whole genome shotgun (WGS) entry which is preliminary data.</text>
</comment>
<feature type="compositionally biased region" description="Basic and acidic residues" evidence="4">
    <location>
        <begin position="667"/>
        <end position="725"/>
    </location>
</feature>
<dbReference type="CDD" id="cd00590">
    <property type="entry name" value="RRM_SF"/>
    <property type="match status" value="1"/>
</dbReference>
<accession>A0A8J5N991</accession>
<feature type="domain" description="RRM" evidence="5">
    <location>
        <begin position="1329"/>
        <end position="1408"/>
    </location>
</feature>
<gene>
    <name evidence="6" type="primary">Rbm12-L2</name>
    <name evidence="6" type="ORF">Hamer_G009884</name>
</gene>
<dbReference type="CDD" id="cd12510">
    <property type="entry name" value="RRM1_RBM12_like"/>
    <property type="match status" value="1"/>
</dbReference>
<reference evidence="6" key="1">
    <citation type="journal article" date="2021" name="Sci. Adv.">
        <title>The American lobster genome reveals insights on longevity, neural, and immune adaptations.</title>
        <authorList>
            <person name="Polinski J.M."/>
            <person name="Zimin A.V."/>
            <person name="Clark K.F."/>
            <person name="Kohn A.B."/>
            <person name="Sadowski N."/>
            <person name="Timp W."/>
            <person name="Ptitsyn A."/>
            <person name="Khanna P."/>
            <person name="Romanova D.Y."/>
            <person name="Williams P."/>
            <person name="Greenwood S.J."/>
            <person name="Moroz L.L."/>
            <person name="Walt D.R."/>
            <person name="Bodnar A.G."/>
        </authorList>
    </citation>
    <scope>NUCLEOTIDE SEQUENCE</scope>
    <source>
        <strain evidence="6">GMGI-L3</strain>
    </source>
</reference>
<dbReference type="PANTHER" id="PTHR13976">
    <property type="entry name" value="HETEROGENEOUS NUCLEAR RIBONUCLEOPROTEIN-RELATED"/>
    <property type="match status" value="1"/>
</dbReference>
<feature type="region of interest" description="Disordered" evidence="4">
    <location>
        <begin position="1007"/>
        <end position="1060"/>
    </location>
</feature>
<protein>
    <submittedName>
        <fullName evidence="6">RNA-binding protein 12-like 2</fullName>
    </submittedName>
</protein>
<feature type="compositionally biased region" description="Basic residues" evidence="4">
    <location>
        <begin position="259"/>
        <end position="290"/>
    </location>
</feature>
<organism evidence="6 7">
    <name type="scientific">Homarus americanus</name>
    <name type="common">American lobster</name>
    <dbReference type="NCBI Taxonomy" id="6706"/>
    <lineage>
        <taxon>Eukaryota</taxon>
        <taxon>Metazoa</taxon>
        <taxon>Ecdysozoa</taxon>
        <taxon>Arthropoda</taxon>
        <taxon>Crustacea</taxon>
        <taxon>Multicrustacea</taxon>
        <taxon>Malacostraca</taxon>
        <taxon>Eumalacostraca</taxon>
        <taxon>Eucarida</taxon>
        <taxon>Decapoda</taxon>
        <taxon>Pleocyemata</taxon>
        <taxon>Astacidea</taxon>
        <taxon>Nephropoidea</taxon>
        <taxon>Nephropidae</taxon>
        <taxon>Homarus</taxon>
    </lineage>
</organism>
<dbReference type="SMART" id="SM00360">
    <property type="entry name" value="RRM"/>
    <property type="match status" value="5"/>
</dbReference>
<dbReference type="Pfam" id="PF00076">
    <property type="entry name" value="RRM_1"/>
    <property type="match status" value="3"/>
</dbReference>
<feature type="compositionally biased region" description="Low complexity" evidence="4">
    <location>
        <begin position="1011"/>
        <end position="1021"/>
    </location>
</feature>
<keyword evidence="2 3" id="KW-0694">RNA-binding</keyword>
<dbReference type="GO" id="GO:0003723">
    <property type="term" value="F:RNA binding"/>
    <property type="evidence" value="ECO:0007669"/>
    <property type="project" value="UniProtKB-UniRule"/>
</dbReference>
<evidence type="ECO:0000259" key="5">
    <source>
        <dbReference type="PROSITE" id="PS50102"/>
    </source>
</evidence>
<evidence type="ECO:0000256" key="2">
    <source>
        <dbReference type="ARBA" id="ARBA00022884"/>
    </source>
</evidence>
<feature type="domain" description="RRM" evidence="5">
    <location>
        <begin position="807"/>
        <end position="884"/>
    </location>
</feature>
<evidence type="ECO:0000313" key="7">
    <source>
        <dbReference type="Proteomes" id="UP000747542"/>
    </source>
</evidence>
<feature type="compositionally biased region" description="Basic and acidic residues" evidence="4">
    <location>
        <begin position="1034"/>
        <end position="1044"/>
    </location>
</feature>
<feature type="compositionally biased region" description="Basic and acidic residues" evidence="4">
    <location>
        <begin position="306"/>
        <end position="341"/>
    </location>
</feature>
<dbReference type="EMBL" id="JAHLQT010004633">
    <property type="protein sequence ID" value="KAG7175855.1"/>
    <property type="molecule type" value="Genomic_DNA"/>
</dbReference>
<feature type="compositionally biased region" description="Basic and acidic residues" evidence="4">
    <location>
        <begin position="566"/>
        <end position="656"/>
    </location>
</feature>
<keyword evidence="7" id="KW-1185">Reference proteome</keyword>
<feature type="compositionally biased region" description="Basic and acidic residues" evidence="4">
    <location>
        <begin position="1172"/>
        <end position="1186"/>
    </location>
</feature>